<dbReference type="GO" id="GO:0004656">
    <property type="term" value="F:procollagen-proline 4-dioxygenase activity"/>
    <property type="evidence" value="ECO:0007669"/>
    <property type="project" value="TreeGrafter"/>
</dbReference>
<keyword evidence="2" id="KW-0479">Metal-binding</keyword>
<evidence type="ECO:0000256" key="5">
    <source>
        <dbReference type="ARBA" id="ARBA00023004"/>
    </source>
</evidence>
<organism evidence="7">
    <name type="scientific">Bathycoccus sp. RCC716 virus 1</name>
    <dbReference type="NCBI Taxonomy" id="2530038"/>
    <lineage>
        <taxon>Viruses</taxon>
        <taxon>Varidnaviria</taxon>
        <taxon>Bamfordvirae</taxon>
        <taxon>Nucleocytoviricota</taxon>
        <taxon>Megaviricetes</taxon>
        <taxon>Algavirales</taxon>
        <taxon>Phycodnaviridae</taxon>
        <taxon>Prasinovirus</taxon>
    </lineage>
</organism>
<evidence type="ECO:0000313" key="7">
    <source>
        <dbReference type="EMBL" id="QOR60158.1"/>
    </source>
</evidence>
<sequence length="197" mass="23276">MNKILLFVSFLLIIWFFIPIYKKPRVIKNVLSEDECKHIQQIASKKLHTSTVSKSRDIDETIRKSETAWIKASEDPVVDKLIRKCVSMTDRPFDNCEDLQVLRYKPGGFYKPHQDCFPNDKNKRMYTFIIALNDEYEGGKTVFPNIRKQYRLEKGDALFFNTLNNYEHITKKALHSGAPVKSGEKWVCNLWVRMYRY</sequence>
<dbReference type="SUPFAM" id="SSF51197">
    <property type="entry name" value="Clavaminate synthase-like"/>
    <property type="match status" value="1"/>
</dbReference>
<dbReference type="SMART" id="SM00702">
    <property type="entry name" value="P4Hc"/>
    <property type="match status" value="1"/>
</dbReference>
<dbReference type="Pfam" id="PF13640">
    <property type="entry name" value="2OG-FeII_Oxy_3"/>
    <property type="match status" value="1"/>
</dbReference>
<dbReference type="PANTHER" id="PTHR10869:SF246">
    <property type="entry name" value="TRANSMEMBRANE PROLYL 4-HYDROXYLASE"/>
    <property type="match status" value="1"/>
</dbReference>
<dbReference type="Gene3D" id="2.60.120.620">
    <property type="entry name" value="q2cbj1_9rhob like domain"/>
    <property type="match status" value="1"/>
</dbReference>
<name>A0A7S6NXX1_9PHYC</name>
<proteinExistence type="predicted"/>
<comment type="cofactor">
    <cofactor evidence="1">
        <name>L-ascorbate</name>
        <dbReference type="ChEBI" id="CHEBI:38290"/>
    </cofactor>
</comment>
<evidence type="ECO:0000256" key="4">
    <source>
        <dbReference type="ARBA" id="ARBA00023002"/>
    </source>
</evidence>
<dbReference type="InterPro" id="IPR006620">
    <property type="entry name" value="Pro_4_hyd_alph"/>
</dbReference>
<keyword evidence="3" id="KW-0223">Dioxygenase</keyword>
<evidence type="ECO:0000259" key="6">
    <source>
        <dbReference type="PROSITE" id="PS51471"/>
    </source>
</evidence>
<evidence type="ECO:0000256" key="3">
    <source>
        <dbReference type="ARBA" id="ARBA00022964"/>
    </source>
</evidence>
<dbReference type="PANTHER" id="PTHR10869">
    <property type="entry name" value="PROLYL 4-HYDROXYLASE ALPHA SUBUNIT"/>
    <property type="match status" value="1"/>
</dbReference>
<feature type="domain" description="Fe2OG dioxygenase" evidence="6">
    <location>
        <begin position="92"/>
        <end position="194"/>
    </location>
</feature>
<accession>A0A7S6NXX1</accession>
<dbReference type="PROSITE" id="PS51471">
    <property type="entry name" value="FE2OG_OXY"/>
    <property type="match status" value="1"/>
</dbReference>
<protein>
    <recommendedName>
        <fullName evidence="6">Fe2OG dioxygenase domain-containing protein</fullName>
    </recommendedName>
</protein>
<dbReference type="GO" id="GO:0005506">
    <property type="term" value="F:iron ion binding"/>
    <property type="evidence" value="ECO:0007669"/>
    <property type="project" value="InterPro"/>
</dbReference>
<dbReference type="InterPro" id="IPR005123">
    <property type="entry name" value="Oxoglu/Fe-dep_dioxygenase_dom"/>
</dbReference>
<evidence type="ECO:0000256" key="2">
    <source>
        <dbReference type="ARBA" id="ARBA00022723"/>
    </source>
</evidence>
<dbReference type="GO" id="GO:0031418">
    <property type="term" value="F:L-ascorbic acid binding"/>
    <property type="evidence" value="ECO:0007669"/>
    <property type="project" value="InterPro"/>
</dbReference>
<keyword evidence="4" id="KW-0560">Oxidoreductase</keyword>
<dbReference type="InterPro" id="IPR045054">
    <property type="entry name" value="P4HA-like"/>
</dbReference>
<dbReference type="InterPro" id="IPR044862">
    <property type="entry name" value="Pro_4_hyd_alph_FE2OG_OXY"/>
</dbReference>
<keyword evidence="5" id="KW-0408">Iron</keyword>
<dbReference type="EMBL" id="MK522034">
    <property type="protein sequence ID" value="QOR60158.1"/>
    <property type="molecule type" value="Genomic_DNA"/>
</dbReference>
<evidence type="ECO:0000256" key="1">
    <source>
        <dbReference type="ARBA" id="ARBA00001961"/>
    </source>
</evidence>
<reference evidence="7" key="1">
    <citation type="submission" date="2019-02" db="EMBL/GenBank/DDBJ databases">
        <authorList>
            <person name="Bachy C."/>
            <person name="Yung C.-M."/>
            <person name="Roux S."/>
            <person name="Sullivan M.B."/>
            <person name="Worden A.Z."/>
        </authorList>
    </citation>
    <scope>NUCLEOTIDE SEQUENCE</scope>
    <source>
        <strain evidence="7">BII-V1</strain>
    </source>
</reference>